<dbReference type="GO" id="GO:0005739">
    <property type="term" value="C:mitochondrion"/>
    <property type="evidence" value="ECO:0007669"/>
    <property type="project" value="UniProtKB-SubCell"/>
</dbReference>
<dbReference type="OrthoDB" id="538640at2759"/>
<organism evidence="2 3">
    <name type="scientific">Peltaster fructicola</name>
    <dbReference type="NCBI Taxonomy" id="286661"/>
    <lineage>
        <taxon>Eukaryota</taxon>
        <taxon>Fungi</taxon>
        <taxon>Dikarya</taxon>
        <taxon>Ascomycota</taxon>
        <taxon>Pezizomycotina</taxon>
        <taxon>Dothideomycetes</taxon>
        <taxon>Dothideomycetes incertae sedis</taxon>
        <taxon>Peltaster</taxon>
    </lineage>
</organism>
<comment type="subcellular location">
    <subcellularLocation>
        <location evidence="1">Mitochondrion</location>
    </subcellularLocation>
</comment>
<dbReference type="InterPro" id="IPR003789">
    <property type="entry name" value="Asn/Gln_tRNA_amidoTrase-B-like"/>
</dbReference>
<comment type="similarity">
    <text evidence="1">Belongs to the AIM41 family.</text>
</comment>
<dbReference type="PANTHER" id="PTHR28055">
    <property type="entry name" value="ALTERED INHERITANCE OF MITOCHONDRIA PROTEIN 41, MITOCHONDRIAL"/>
    <property type="match status" value="1"/>
</dbReference>
<dbReference type="InterPro" id="IPR019004">
    <property type="entry name" value="YqeY/Aim41"/>
</dbReference>
<accession>A0A6H0Y1B4</accession>
<keyword evidence="3" id="KW-1185">Reference proteome</keyword>
<reference evidence="2 3" key="1">
    <citation type="journal article" date="2016" name="Sci. Rep.">
        <title>Peltaster fructicola genome reveals evolution from an invasive phytopathogen to an ectophytic parasite.</title>
        <authorList>
            <person name="Xu C."/>
            <person name="Chen H."/>
            <person name="Gleason M.L."/>
            <person name="Xu J.R."/>
            <person name="Liu H."/>
            <person name="Zhang R."/>
            <person name="Sun G."/>
        </authorList>
    </citation>
    <scope>NUCLEOTIDE SEQUENCE [LARGE SCALE GENOMIC DNA]</scope>
    <source>
        <strain evidence="2 3">LNHT1506</strain>
    </source>
</reference>
<sequence length="191" mass="20543">MFTVPRHLAIRRAKLASSRWVCASCQRAYSDAPSAPPLLLKLRNDLKTAMKTKDTQRLNVLKSLLADITNAGKTNNPIQTDMQLLSLLQKRSTAARTAGEEFKAAGRADLLAQEETQASILDEYAGGVETMSVADITEAVKTLVLELRSSEPGVRAGEVMKALFKEGGALASKPVDRKLVPGIVKQVLGAA</sequence>
<dbReference type="EMBL" id="CP051142">
    <property type="protein sequence ID" value="QIX00711.1"/>
    <property type="molecule type" value="Genomic_DNA"/>
</dbReference>
<keyword evidence="1" id="KW-0496">Mitochondrion</keyword>
<gene>
    <name evidence="1" type="primary">AIM41</name>
    <name evidence="2" type="ORF">AMS68_006228</name>
</gene>
<dbReference type="PANTHER" id="PTHR28055:SF1">
    <property type="entry name" value="ALTERED INHERITANCE OF MITOCHONDRIA PROTEIN 41, MITOCHONDRIAL"/>
    <property type="match status" value="1"/>
</dbReference>
<dbReference type="Proteomes" id="UP000503462">
    <property type="component" value="Chromosome 4"/>
</dbReference>
<dbReference type="InterPro" id="IPR042184">
    <property type="entry name" value="YqeY/Aim41_N"/>
</dbReference>
<protein>
    <recommendedName>
        <fullName evidence="1">Altered inheritance of mitochondria protein 41</fullName>
    </recommendedName>
</protein>
<dbReference type="Pfam" id="PF09424">
    <property type="entry name" value="YqeY"/>
    <property type="match status" value="1"/>
</dbReference>
<evidence type="ECO:0000313" key="2">
    <source>
        <dbReference type="EMBL" id="QIX00711.1"/>
    </source>
</evidence>
<dbReference type="Gene3D" id="1.10.1510.10">
    <property type="entry name" value="Uncharacterised protein YqeY/AIM41 PF09424, N-terminal domain"/>
    <property type="match status" value="1"/>
</dbReference>
<dbReference type="SUPFAM" id="SSF89095">
    <property type="entry name" value="GatB/YqeY motif"/>
    <property type="match status" value="1"/>
</dbReference>
<proteinExistence type="inferred from homology"/>
<dbReference type="AlphaFoldDB" id="A0A6H0Y1B4"/>
<evidence type="ECO:0000313" key="3">
    <source>
        <dbReference type="Proteomes" id="UP000503462"/>
    </source>
</evidence>
<evidence type="ECO:0000256" key="1">
    <source>
        <dbReference type="RuleBase" id="RU365099"/>
    </source>
</evidence>
<dbReference type="GO" id="GO:0016884">
    <property type="term" value="F:carbon-nitrogen ligase activity, with glutamine as amido-N-donor"/>
    <property type="evidence" value="ECO:0007669"/>
    <property type="project" value="UniProtKB-UniRule"/>
</dbReference>
<name>A0A6H0Y1B4_9PEZI</name>